<feature type="domain" description="CTP synthase N-terminal" evidence="13">
    <location>
        <begin position="3"/>
        <end position="267"/>
    </location>
</feature>
<feature type="region of interest" description="Amidoligase domain" evidence="11">
    <location>
        <begin position="1"/>
        <end position="267"/>
    </location>
</feature>
<comment type="catalytic activity">
    <reaction evidence="11">
        <text>UTP + NH4(+) + ATP = CTP + ADP + phosphate + 2 H(+)</text>
        <dbReference type="Rhea" id="RHEA:16597"/>
        <dbReference type="ChEBI" id="CHEBI:15378"/>
        <dbReference type="ChEBI" id="CHEBI:28938"/>
        <dbReference type="ChEBI" id="CHEBI:30616"/>
        <dbReference type="ChEBI" id="CHEBI:37563"/>
        <dbReference type="ChEBI" id="CHEBI:43474"/>
        <dbReference type="ChEBI" id="CHEBI:46398"/>
        <dbReference type="ChEBI" id="CHEBI:456216"/>
    </reaction>
</comment>
<dbReference type="GO" id="GO:0005829">
    <property type="term" value="C:cytosol"/>
    <property type="evidence" value="ECO:0007669"/>
    <property type="project" value="TreeGrafter"/>
</dbReference>
<keyword evidence="7 11" id="KW-0460">Magnesium</keyword>
<dbReference type="EMBL" id="RCVZ01000014">
    <property type="protein sequence ID" value="RLQ93483.1"/>
    <property type="molecule type" value="Genomic_DNA"/>
</dbReference>
<feature type="binding site" evidence="11">
    <location>
        <position position="71"/>
    </location>
    <ligand>
        <name>ATP</name>
        <dbReference type="ChEBI" id="CHEBI:30616"/>
    </ligand>
</feature>
<feature type="binding site" evidence="11">
    <location>
        <position position="224"/>
    </location>
    <ligand>
        <name>CTP</name>
        <dbReference type="ChEBI" id="CHEBI:37563"/>
        <note>allosteric inhibitor</note>
    </ligand>
</feature>
<comment type="catalytic activity">
    <reaction evidence="11">
        <text>L-glutamine + H2O = L-glutamate + NH4(+)</text>
        <dbReference type="Rhea" id="RHEA:15889"/>
        <dbReference type="ChEBI" id="CHEBI:15377"/>
        <dbReference type="ChEBI" id="CHEBI:28938"/>
        <dbReference type="ChEBI" id="CHEBI:29985"/>
        <dbReference type="ChEBI" id="CHEBI:58359"/>
    </reaction>
</comment>
<dbReference type="GO" id="GO:0042802">
    <property type="term" value="F:identical protein binding"/>
    <property type="evidence" value="ECO:0007669"/>
    <property type="project" value="TreeGrafter"/>
</dbReference>
<sequence length="533" mass="60050">MTKYIFVTGGVVSSLGKGITAASLGRLLKNRGLSVTIQKFDPYINVDPGTMSPYQHGEVFVTDDGAETDLDLGHYERFVDINLTKYSSVTTGKIYSTVLKKERRGDYLGGTVQVIPHITNEIKERVFRAGRETNADVVITEIGGTVGDIESLPFLEAIRQIKSDTGRDNVMYIHCTLVPYIKAAGEMKTKPTQHSVKELRSLGIQPNVIVVRTEMPMSQDMKDKIALFCDIDENAVIEARDADTLYSVPLSLQEQKLDQITVDHLKLEAHDADMTEWKNLVEKVTHLQGKTTIALVGKYVELQDAYISVVEALKHAGYAFDSDIDIKWINSEHVTAENVEDYLHDADGILVPGGFGDRGIEGKILATKYARENKVPFFGICLGMQLATVEFARHVLGYEGAHSAEIQPETNYPMIDLLPEQKDIEDLGGTLRLGLYPCKLIHGTKAHEAYEDEVVYERHRHRYEFNNHYRQQMEDEGFIFSGTSPDGRLVEIIELKDHPWFLASQFHPEFTSRPTRPQPLFREFIKASIENQK</sequence>
<evidence type="ECO:0000259" key="12">
    <source>
        <dbReference type="Pfam" id="PF00117"/>
    </source>
</evidence>
<dbReference type="GO" id="GO:0003883">
    <property type="term" value="F:CTP synthase activity"/>
    <property type="evidence" value="ECO:0007669"/>
    <property type="project" value="UniProtKB-UniRule"/>
</dbReference>
<keyword evidence="4 11" id="KW-0479">Metal-binding</keyword>
<dbReference type="GO" id="GO:0097268">
    <property type="term" value="C:cytoophidium"/>
    <property type="evidence" value="ECO:0007669"/>
    <property type="project" value="UniProtKB-ARBA"/>
</dbReference>
<evidence type="ECO:0000256" key="4">
    <source>
        <dbReference type="ARBA" id="ARBA00022723"/>
    </source>
</evidence>
<keyword evidence="3 11" id="KW-0436">Ligase</keyword>
<evidence type="ECO:0000256" key="7">
    <source>
        <dbReference type="ARBA" id="ARBA00022842"/>
    </source>
</evidence>
<comment type="similarity">
    <text evidence="2 11">Belongs to the CTP synthase family.</text>
</comment>
<dbReference type="InterPro" id="IPR033828">
    <property type="entry name" value="GATase1_CTP_Synthase"/>
</dbReference>
<comment type="activity regulation">
    <text evidence="11">Allosterically activated by GTP, when glutamine is the substrate; GTP has no effect on the reaction when ammonia is the substrate. The allosteric effector GTP functions by stabilizing the protein conformation that binds the tetrahedral intermediate(s) formed during glutamine hydrolysis. Inhibited by the product CTP, via allosteric rather than competitive inhibition.</text>
</comment>
<dbReference type="InterPro" id="IPR017456">
    <property type="entry name" value="CTP_synthase_N"/>
</dbReference>
<organism evidence="14 15">
    <name type="scientific">Falsibacillus albus</name>
    <dbReference type="NCBI Taxonomy" id="2478915"/>
    <lineage>
        <taxon>Bacteria</taxon>
        <taxon>Bacillati</taxon>
        <taxon>Bacillota</taxon>
        <taxon>Bacilli</taxon>
        <taxon>Bacillales</taxon>
        <taxon>Bacillaceae</taxon>
        <taxon>Falsibacillus</taxon>
    </lineage>
</organism>
<dbReference type="SUPFAM" id="SSF52540">
    <property type="entry name" value="P-loop containing nucleoside triphosphate hydrolases"/>
    <property type="match status" value="1"/>
</dbReference>
<dbReference type="FunFam" id="3.40.50.880:FF:000002">
    <property type="entry name" value="CTP synthase"/>
    <property type="match status" value="1"/>
</dbReference>
<dbReference type="InterPro" id="IPR017926">
    <property type="entry name" value="GATASE"/>
</dbReference>
<evidence type="ECO:0000259" key="13">
    <source>
        <dbReference type="Pfam" id="PF06418"/>
    </source>
</evidence>
<dbReference type="GO" id="GO:0004359">
    <property type="term" value="F:glutaminase activity"/>
    <property type="evidence" value="ECO:0007669"/>
    <property type="project" value="RHEA"/>
</dbReference>
<dbReference type="PANTHER" id="PTHR11550">
    <property type="entry name" value="CTP SYNTHASE"/>
    <property type="match status" value="1"/>
</dbReference>
<feature type="binding site" evidence="11">
    <location>
        <position position="13"/>
    </location>
    <ligand>
        <name>CTP</name>
        <dbReference type="ChEBI" id="CHEBI:37563"/>
        <note>allosteric inhibitor</note>
    </ligand>
</feature>
<dbReference type="Gene3D" id="3.40.50.300">
    <property type="entry name" value="P-loop containing nucleotide triphosphate hydrolases"/>
    <property type="match status" value="1"/>
</dbReference>
<feature type="binding site" evidence="11">
    <location>
        <position position="354"/>
    </location>
    <ligand>
        <name>L-glutamine</name>
        <dbReference type="ChEBI" id="CHEBI:58359"/>
    </ligand>
</feature>
<protein>
    <recommendedName>
        <fullName evidence="11">CTP synthase</fullName>
        <ecNumber evidence="11">6.3.4.2</ecNumber>
    </recommendedName>
    <alternativeName>
        <fullName evidence="11">Cytidine 5'-triphosphate synthase</fullName>
    </alternativeName>
    <alternativeName>
        <fullName evidence="11">Cytidine triphosphate synthetase</fullName>
        <shortName evidence="11">CTP synthetase</shortName>
        <shortName evidence="11">CTPS</shortName>
    </alternativeName>
    <alternativeName>
        <fullName evidence="11">UTP--ammonia ligase</fullName>
    </alternativeName>
</protein>
<evidence type="ECO:0000256" key="3">
    <source>
        <dbReference type="ARBA" id="ARBA00022598"/>
    </source>
</evidence>
<dbReference type="SUPFAM" id="SSF52317">
    <property type="entry name" value="Class I glutamine amidotransferase-like"/>
    <property type="match status" value="1"/>
</dbReference>
<evidence type="ECO:0000256" key="2">
    <source>
        <dbReference type="ARBA" id="ARBA00007533"/>
    </source>
</evidence>
<comment type="subunit">
    <text evidence="11">Homotetramer.</text>
</comment>
<evidence type="ECO:0000256" key="6">
    <source>
        <dbReference type="ARBA" id="ARBA00022840"/>
    </source>
</evidence>
<name>A0A3L7JRP6_9BACI</name>
<feature type="binding site" evidence="11">
    <location>
        <begin position="148"/>
        <end position="150"/>
    </location>
    <ligand>
        <name>CTP</name>
        <dbReference type="ChEBI" id="CHEBI:37563"/>
        <note>allosteric inhibitor</note>
    </ligand>
</feature>
<feature type="binding site" evidence="11">
    <location>
        <begin position="240"/>
        <end position="242"/>
    </location>
    <ligand>
        <name>ATP</name>
        <dbReference type="ChEBI" id="CHEBI:30616"/>
    </ligand>
</feature>
<feature type="binding site" evidence="11">
    <location>
        <position position="462"/>
    </location>
    <ligand>
        <name>L-glutamine</name>
        <dbReference type="ChEBI" id="CHEBI:58359"/>
    </ligand>
</feature>
<dbReference type="AlphaFoldDB" id="A0A3L7JRP6"/>
<dbReference type="CDD" id="cd01746">
    <property type="entry name" value="GATase1_CTP_Synthase"/>
    <property type="match status" value="1"/>
</dbReference>
<dbReference type="RefSeq" id="WP_121681934.1">
    <property type="nucleotide sequence ID" value="NZ_RCVZ01000014.1"/>
</dbReference>
<dbReference type="GO" id="GO:0005524">
    <property type="term" value="F:ATP binding"/>
    <property type="evidence" value="ECO:0007669"/>
    <property type="project" value="UniProtKB-KW"/>
</dbReference>
<comment type="miscellaneous">
    <text evidence="11">CTPSs have evolved a hybrid strategy for distinguishing between UTP and CTP. The overlapping regions of the product feedback inhibitory and substrate sites recognize a common feature in both compounds, the triphosphate moiety. To differentiate isosteric substrate and product pyrimidine rings, an additional pocket far from the expected kinase/ligase catalytic site, specifically recognizes the cytosine and ribose portions of the product inhibitor.</text>
</comment>
<evidence type="ECO:0000256" key="11">
    <source>
        <dbReference type="HAMAP-Rule" id="MF_01227"/>
    </source>
</evidence>
<comment type="catalytic activity">
    <reaction evidence="10 11">
        <text>UTP + L-glutamine + ATP + H2O = CTP + L-glutamate + ADP + phosphate + 2 H(+)</text>
        <dbReference type="Rhea" id="RHEA:26426"/>
        <dbReference type="ChEBI" id="CHEBI:15377"/>
        <dbReference type="ChEBI" id="CHEBI:15378"/>
        <dbReference type="ChEBI" id="CHEBI:29985"/>
        <dbReference type="ChEBI" id="CHEBI:30616"/>
        <dbReference type="ChEBI" id="CHEBI:37563"/>
        <dbReference type="ChEBI" id="CHEBI:43474"/>
        <dbReference type="ChEBI" id="CHEBI:46398"/>
        <dbReference type="ChEBI" id="CHEBI:58359"/>
        <dbReference type="ChEBI" id="CHEBI:456216"/>
        <dbReference type="EC" id="6.3.4.2"/>
    </reaction>
</comment>
<dbReference type="UniPathway" id="UPA00159">
    <property type="reaction ID" value="UER00277"/>
</dbReference>
<feature type="domain" description="Glutamine amidotransferase" evidence="12">
    <location>
        <begin position="302"/>
        <end position="526"/>
    </location>
</feature>
<comment type="pathway">
    <text evidence="1 11">Pyrimidine metabolism; CTP biosynthesis via de novo pathway; CTP from UDP: step 2/2.</text>
</comment>
<dbReference type="Pfam" id="PF00117">
    <property type="entry name" value="GATase"/>
    <property type="match status" value="1"/>
</dbReference>
<evidence type="ECO:0000313" key="14">
    <source>
        <dbReference type="EMBL" id="RLQ93483.1"/>
    </source>
</evidence>
<accession>A0A3L7JRP6</accession>
<comment type="function">
    <text evidence="11">Catalyzes the ATP-dependent amination of UTP to CTP with either L-glutamine or ammonia as the source of nitrogen. Regulates intracellular CTP levels through interactions with the four ribonucleotide triphosphates.</text>
</comment>
<proteinExistence type="inferred from homology"/>
<dbReference type="Gene3D" id="3.40.50.880">
    <property type="match status" value="1"/>
</dbReference>
<dbReference type="EC" id="6.3.4.2" evidence="11"/>
<dbReference type="GO" id="GO:0046872">
    <property type="term" value="F:metal ion binding"/>
    <property type="evidence" value="ECO:0007669"/>
    <property type="project" value="UniProtKB-KW"/>
</dbReference>
<feature type="active site" evidence="11">
    <location>
        <position position="509"/>
    </location>
</feature>
<evidence type="ECO:0000256" key="9">
    <source>
        <dbReference type="ARBA" id="ARBA00022975"/>
    </source>
</evidence>
<reference evidence="14 15" key="1">
    <citation type="submission" date="2018-10" db="EMBL/GenBank/DDBJ databases">
        <title>Falsibacillus sp. genome draft.</title>
        <authorList>
            <person name="Shi S."/>
        </authorList>
    </citation>
    <scope>NUCLEOTIDE SEQUENCE [LARGE SCALE GENOMIC DNA]</scope>
    <source>
        <strain evidence="14 15">GY 10110</strain>
    </source>
</reference>
<feature type="binding site" evidence="11">
    <location>
        <position position="405"/>
    </location>
    <ligand>
        <name>L-glutamine</name>
        <dbReference type="ChEBI" id="CHEBI:58359"/>
    </ligand>
</feature>
<feature type="binding site" evidence="11">
    <location>
        <begin position="382"/>
        <end position="385"/>
    </location>
    <ligand>
        <name>L-glutamine</name>
        <dbReference type="ChEBI" id="CHEBI:58359"/>
    </ligand>
</feature>
<dbReference type="InterPro" id="IPR029062">
    <property type="entry name" value="Class_I_gatase-like"/>
</dbReference>
<dbReference type="FunFam" id="3.40.50.300:FF:000009">
    <property type="entry name" value="CTP synthase"/>
    <property type="match status" value="1"/>
</dbReference>
<dbReference type="GO" id="GO:0019856">
    <property type="term" value="P:pyrimidine nucleobase biosynthetic process"/>
    <property type="evidence" value="ECO:0007669"/>
    <property type="project" value="TreeGrafter"/>
</dbReference>
<evidence type="ECO:0000256" key="10">
    <source>
        <dbReference type="ARBA" id="ARBA00047781"/>
    </source>
</evidence>
<feature type="binding site" evidence="11">
    <location>
        <position position="71"/>
    </location>
    <ligand>
        <name>Mg(2+)</name>
        <dbReference type="ChEBI" id="CHEBI:18420"/>
    </ligand>
</feature>
<feature type="binding site" evidence="11">
    <location>
        <position position="13"/>
    </location>
    <ligand>
        <name>UTP</name>
        <dbReference type="ChEBI" id="CHEBI:46398"/>
    </ligand>
</feature>
<dbReference type="OrthoDB" id="9801107at2"/>
<feature type="binding site" evidence="11">
    <location>
        <position position="141"/>
    </location>
    <ligand>
        <name>Mg(2+)</name>
        <dbReference type="ChEBI" id="CHEBI:18420"/>
    </ligand>
</feature>
<dbReference type="Pfam" id="PF06418">
    <property type="entry name" value="CTP_synth_N"/>
    <property type="match status" value="1"/>
</dbReference>
<dbReference type="InterPro" id="IPR027417">
    <property type="entry name" value="P-loop_NTPase"/>
</dbReference>
<feature type="active site" description="Nucleophile; for glutamine hydrolysis" evidence="11">
    <location>
        <position position="381"/>
    </location>
</feature>
<dbReference type="GO" id="GO:0044210">
    <property type="term" value="P:'de novo' CTP biosynthetic process"/>
    <property type="evidence" value="ECO:0007669"/>
    <property type="project" value="UniProtKB-UniRule"/>
</dbReference>
<evidence type="ECO:0000313" key="15">
    <source>
        <dbReference type="Proteomes" id="UP000276770"/>
    </source>
</evidence>
<dbReference type="PANTHER" id="PTHR11550:SF0">
    <property type="entry name" value="CTP SYNTHASE-RELATED"/>
    <property type="match status" value="1"/>
</dbReference>
<keyword evidence="9 11" id="KW-0665">Pyrimidine biosynthesis</keyword>
<evidence type="ECO:0000256" key="5">
    <source>
        <dbReference type="ARBA" id="ARBA00022741"/>
    </source>
</evidence>
<feature type="binding site" evidence="11">
    <location>
        <begin position="188"/>
        <end position="193"/>
    </location>
    <ligand>
        <name>CTP</name>
        <dbReference type="ChEBI" id="CHEBI:37563"/>
        <note>allosteric inhibitor</note>
    </ligand>
</feature>
<dbReference type="HAMAP" id="MF_01227">
    <property type="entry name" value="PyrG"/>
    <property type="match status" value="1"/>
</dbReference>
<feature type="binding site" evidence="11">
    <location>
        <position position="224"/>
    </location>
    <ligand>
        <name>UTP</name>
        <dbReference type="ChEBI" id="CHEBI:46398"/>
    </ligand>
</feature>
<evidence type="ECO:0000256" key="1">
    <source>
        <dbReference type="ARBA" id="ARBA00005171"/>
    </source>
</evidence>
<keyword evidence="15" id="KW-1185">Reference proteome</keyword>
<feature type="active site" evidence="11">
    <location>
        <position position="507"/>
    </location>
</feature>
<feature type="binding site" evidence="11">
    <location>
        <begin position="14"/>
        <end position="19"/>
    </location>
    <ligand>
        <name>ATP</name>
        <dbReference type="ChEBI" id="CHEBI:30616"/>
    </ligand>
</feature>
<comment type="caution">
    <text evidence="14">The sequence shown here is derived from an EMBL/GenBank/DDBJ whole genome shotgun (WGS) entry which is preliminary data.</text>
</comment>
<keyword evidence="5 11" id="KW-0547">Nucleotide-binding</keyword>
<keyword evidence="6 11" id="KW-0067">ATP-binding</keyword>
<dbReference type="PROSITE" id="PS51273">
    <property type="entry name" value="GATASE_TYPE_1"/>
    <property type="match status" value="1"/>
</dbReference>
<dbReference type="NCBIfam" id="TIGR00337">
    <property type="entry name" value="PyrG"/>
    <property type="match status" value="1"/>
</dbReference>
<feature type="binding site" evidence="11">
    <location>
        <begin position="188"/>
        <end position="193"/>
    </location>
    <ligand>
        <name>UTP</name>
        <dbReference type="ChEBI" id="CHEBI:46398"/>
    </ligand>
</feature>
<dbReference type="NCBIfam" id="NF003792">
    <property type="entry name" value="PRK05380.1"/>
    <property type="match status" value="1"/>
</dbReference>
<gene>
    <name evidence="11" type="primary">pyrG</name>
    <name evidence="14" type="ORF">D9X91_17435</name>
</gene>
<keyword evidence="8 11" id="KW-0315">Glutamine amidotransferase</keyword>
<dbReference type="InterPro" id="IPR004468">
    <property type="entry name" value="CTP_synthase"/>
</dbReference>
<dbReference type="Proteomes" id="UP000276770">
    <property type="component" value="Unassembled WGS sequence"/>
</dbReference>
<evidence type="ECO:0000256" key="8">
    <source>
        <dbReference type="ARBA" id="ARBA00022962"/>
    </source>
</evidence>
<dbReference type="CDD" id="cd03113">
    <property type="entry name" value="CTPS_N"/>
    <property type="match status" value="1"/>
</dbReference>
<feature type="binding site" evidence="11">
    <location>
        <position position="54"/>
    </location>
    <ligand>
        <name>L-glutamine</name>
        <dbReference type="ChEBI" id="CHEBI:58359"/>
    </ligand>
</feature>